<feature type="region of interest" description="Disordered" evidence="1">
    <location>
        <begin position="378"/>
        <end position="398"/>
    </location>
</feature>
<dbReference type="Proteomes" id="UP000807309">
    <property type="component" value="Unassembled WGS sequence"/>
</dbReference>
<dbReference type="InterPro" id="IPR058240">
    <property type="entry name" value="rSAM_sf"/>
</dbReference>
<protein>
    <submittedName>
        <fullName evidence="2">Radical SAM protein</fullName>
    </submittedName>
</protein>
<comment type="caution">
    <text evidence="2">The sequence shown here is derived from an EMBL/GenBank/DDBJ whole genome shotgun (WGS) entry which is preliminary data.</text>
</comment>
<organism evidence="2 3">
    <name type="scientific">Nocardia abscessus</name>
    <dbReference type="NCBI Taxonomy" id="120957"/>
    <lineage>
        <taxon>Bacteria</taxon>
        <taxon>Bacillati</taxon>
        <taxon>Actinomycetota</taxon>
        <taxon>Actinomycetes</taxon>
        <taxon>Mycobacteriales</taxon>
        <taxon>Nocardiaceae</taxon>
        <taxon>Nocardia</taxon>
    </lineage>
</organism>
<dbReference type="EMBL" id="JADLRE010000013">
    <property type="protein sequence ID" value="MBF6227079.1"/>
    <property type="molecule type" value="Genomic_DNA"/>
</dbReference>
<evidence type="ECO:0000313" key="3">
    <source>
        <dbReference type="Proteomes" id="UP000807309"/>
    </source>
</evidence>
<evidence type="ECO:0000256" key="1">
    <source>
        <dbReference type="SAM" id="MobiDB-lite"/>
    </source>
</evidence>
<dbReference type="InterPro" id="IPR013785">
    <property type="entry name" value="Aldolase_TIM"/>
</dbReference>
<accession>A0ABS0C9P8</accession>
<keyword evidence="3" id="KW-1185">Reference proteome</keyword>
<gene>
    <name evidence="2" type="ORF">IU470_18455</name>
</gene>
<sequence length="398" mass="45703">MNTFHGPITVPLRIPAITRRPLPILTADQQAELNPGLRQVIDYRKSGLSANWIIGCPLDCTYCVRHTFDNFEMKVPRRLMDEETAARMLLRNKHFRPHVTPIQLLNRATDPMLPAVKPHTFEMLRMLDEQGITNHVLVITRWRIEPQDCEILNTFHNIRLTILVTHSGIEDERIEPVDSSIAAASLRTAFEHAENYRVILYWRPIVPGLNDSESHLDQARELSHFAHATVFTGLFFKDQIRDYYHDNGLPELYNDNPSRKIFPEQLEQRILSNRAGFGSPLFRKTSCGVTFAHGVADYNGHYGVRELCDICPAAQIKRCAGDWRRPGEESTAAWVQRLGGQMLEITNRAVIVQGLPEGRRNFLQHNLGYQVNDIKRPHHFGRHGRADTGWTRTQEATR</sequence>
<dbReference type="Gene3D" id="3.20.20.70">
    <property type="entry name" value="Aldolase class I"/>
    <property type="match status" value="1"/>
</dbReference>
<reference evidence="2 3" key="1">
    <citation type="submission" date="2020-10" db="EMBL/GenBank/DDBJ databases">
        <title>Identification of Nocardia species via Next-generation sequencing and recognition of intraspecies genetic diversity.</title>
        <authorList>
            <person name="Li P."/>
            <person name="Li P."/>
            <person name="Lu B."/>
        </authorList>
    </citation>
    <scope>NUCLEOTIDE SEQUENCE [LARGE SCALE GENOMIC DNA]</scope>
    <source>
        <strain evidence="2 3">N-11</strain>
    </source>
</reference>
<dbReference type="RefSeq" id="WP_195034116.1">
    <property type="nucleotide sequence ID" value="NZ_JADLRE010000013.1"/>
</dbReference>
<evidence type="ECO:0000313" key="2">
    <source>
        <dbReference type="EMBL" id="MBF6227079.1"/>
    </source>
</evidence>
<name>A0ABS0C9P8_9NOCA</name>
<dbReference type="SUPFAM" id="SSF102114">
    <property type="entry name" value="Radical SAM enzymes"/>
    <property type="match status" value="1"/>
</dbReference>
<proteinExistence type="predicted"/>